<dbReference type="RefSeq" id="XP_002846652.1">
    <property type="nucleotide sequence ID" value="XM_002846606.1"/>
</dbReference>
<accession>C5FNF6</accession>
<reference evidence="2" key="1">
    <citation type="journal article" date="2012" name="MBio">
        <title>Comparative genome analysis of Trichophyton rubrum and related dermatophytes reveals candidate genes involved in infection.</title>
        <authorList>
            <person name="Martinez D.A."/>
            <person name="Oliver B.G."/>
            <person name="Graeser Y."/>
            <person name="Goldberg J.M."/>
            <person name="Li W."/>
            <person name="Martinez-Rossi N.M."/>
            <person name="Monod M."/>
            <person name="Shelest E."/>
            <person name="Barton R.C."/>
            <person name="Birch E."/>
            <person name="Brakhage A.A."/>
            <person name="Chen Z."/>
            <person name="Gurr S.J."/>
            <person name="Heiman D."/>
            <person name="Heitman J."/>
            <person name="Kosti I."/>
            <person name="Rossi A."/>
            <person name="Saif S."/>
            <person name="Samalova M."/>
            <person name="Saunders C.W."/>
            <person name="Shea T."/>
            <person name="Summerbell R.C."/>
            <person name="Xu J."/>
            <person name="Young S."/>
            <person name="Zeng Q."/>
            <person name="Birren B.W."/>
            <person name="Cuomo C.A."/>
            <person name="White T.C."/>
        </authorList>
    </citation>
    <scope>NUCLEOTIDE SEQUENCE [LARGE SCALE GENOMIC DNA]</scope>
    <source>
        <strain evidence="2">ATCC MYA-4605 / CBS 113480</strain>
    </source>
</reference>
<protein>
    <submittedName>
        <fullName evidence="1">Uncharacterized protein</fullName>
    </submittedName>
</protein>
<proteinExistence type="predicted"/>
<gene>
    <name evidence="1" type="ORF">MCYG_04389</name>
</gene>
<evidence type="ECO:0000313" key="1">
    <source>
        <dbReference type="EMBL" id="EEQ31570.1"/>
    </source>
</evidence>
<dbReference type="Proteomes" id="UP000002035">
    <property type="component" value="Unassembled WGS sequence"/>
</dbReference>
<dbReference type="GeneID" id="9229763"/>
<dbReference type="HOGENOM" id="CLU_2145272_0_0_1"/>
<dbReference type="VEuPathDB" id="FungiDB:MCYG_04389"/>
<sequence length="112" mass="12636">MPVWQEAVDGARNDCRAPVESLLLRYNATVEHGSSVERMADSVEAEETSCGLRGVYHMPNVEGYTQTVTDPWRDIWVFPGAIHAVNLSQTCRQCCSRVFDWVVEMGVGDMWK</sequence>
<organism evidence="1 2">
    <name type="scientific">Arthroderma otae (strain ATCC MYA-4605 / CBS 113480)</name>
    <name type="common">Microsporum canis</name>
    <dbReference type="NCBI Taxonomy" id="554155"/>
    <lineage>
        <taxon>Eukaryota</taxon>
        <taxon>Fungi</taxon>
        <taxon>Dikarya</taxon>
        <taxon>Ascomycota</taxon>
        <taxon>Pezizomycotina</taxon>
        <taxon>Eurotiomycetes</taxon>
        <taxon>Eurotiomycetidae</taxon>
        <taxon>Onygenales</taxon>
        <taxon>Arthrodermataceae</taxon>
        <taxon>Microsporum</taxon>
    </lineage>
</organism>
<keyword evidence="2" id="KW-1185">Reference proteome</keyword>
<dbReference type="EMBL" id="DS995704">
    <property type="protein sequence ID" value="EEQ31570.1"/>
    <property type="molecule type" value="Genomic_DNA"/>
</dbReference>
<evidence type="ECO:0000313" key="2">
    <source>
        <dbReference type="Proteomes" id="UP000002035"/>
    </source>
</evidence>
<name>C5FNF6_ARTOC</name>
<dbReference type="AlphaFoldDB" id="C5FNF6"/>